<keyword evidence="6" id="KW-0460">Magnesium</keyword>
<organism evidence="9">
    <name type="scientific">marine metagenome</name>
    <dbReference type="NCBI Taxonomy" id="408172"/>
    <lineage>
        <taxon>unclassified sequences</taxon>
        <taxon>metagenomes</taxon>
        <taxon>ecological metagenomes</taxon>
    </lineage>
</organism>
<keyword evidence="4" id="KW-0227">DNA damage</keyword>
<keyword evidence="2" id="KW-0235">DNA replication</keyword>
<dbReference type="GO" id="GO:0016874">
    <property type="term" value="F:ligase activity"/>
    <property type="evidence" value="ECO:0007669"/>
    <property type="project" value="UniProtKB-KW"/>
</dbReference>
<sequence>VLAEEIRRHDRAYYVEAQPAISDQEYDQLYRELLDLELAHPELQTADSPSQRVGGAP</sequence>
<evidence type="ECO:0000256" key="6">
    <source>
        <dbReference type="ARBA" id="ARBA00022842"/>
    </source>
</evidence>
<accession>A0A383CFY1</accession>
<dbReference type="AlphaFoldDB" id="A0A383CFY1"/>
<keyword evidence="5" id="KW-0862">Zinc</keyword>
<dbReference type="EMBL" id="UINC01208486">
    <property type="protein sequence ID" value="SVE31044.1"/>
    <property type="molecule type" value="Genomic_DNA"/>
</dbReference>
<dbReference type="GO" id="GO:0006281">
    <property type="term" value="P:DNA repair"/>
    <property type="evidence" value="ECO:0007669"/>
    <property type="project" value="UniProtKB-KW"/>
</dbReference>
<evidence type="ECO:0000256" key="4">
    <source>
        <dbReference type="ARBA" id="ARBA00022763"/>
    </source>
</evidence>
<evidence type="ECO:0000256" key="8">
    <source>
        <dbReference type="ARBA" id="ARBA00023204"/>
    </source>
</evidence>
<dbReference type="FunFam" id="1.10.287.610:FF:000002">
    <property type="entry name" value="DNA ligase"/>
    <property type="match status" value="1"/>
</dbReference>
<name>A0A383CFY1_9ZZZZ</name>
<keyword evidence="1" id="KW-0436">Ligase</keyword>
<gene>
    <name evidence="9" type="ORF">METZ01_LOCUS483898</name>
</gene>
<keyword evidence="8" id="KW-0234">DNA repair</keyword>
<proteinExistence type="predicted"/>
<protein>
    <submittedName>
        <fullName evidence="9">Uncharacterized protein</fullName>
    </submittedName>
</protein>
<evidence type="ECO:0000256" key="5">
    <source>
        <dbReference type="ARBA" id="ARBA00022833"/>
    </source>
</evidence>
<dbReference type="SUPFAM" id="SSF56091">
    <property type="entry name" value="DNA ligase/mRNA capping enzyme, catalytic domain"/>
    <property type="match status" value="1"/>
</dbReference>
<evidence type="ECO:0000256" key="1">
    <source>
        <dbReference type="ARBA" id="ARBA00022598"/>
    </source>
</evidence>
<evidence type="ECO:0000256" key="2">
    <source>
        <dbReference type="ARBA" id="ARBA00022705"/>
    </source>
</evidence>
<reference evidence="9" key="1">
    <citation type="submission" date="2018-05" db="EMBL/GenBank/DDBJ databases">
        <authorList>
            <person name="Lanie J.A."/>
            <person name="Ng W.-L."/>
            <person name="Kazmierczak K.M."/>
            <person name="Andrzejewski T.M."/>
            <person name="Davidsen T.M."/>
            <person name="Wayne K.J."/>
            <person name="Tettelin H."/>
            <person name="Glass J.I."/>
            <person name="Rusch D."/>
            <person name="Podicherti R."/>
            <person name="Tsui H.-C.T."/>
            <person name="Winkler M.E."/>
        </authorList>
    </citation>
    <scope>NUCLEOTIDE SEQUENCE</scope>
</reference>
<evidence type="ECO:0000256" key="3">
    <source>
        <dbReference type="ARBA" id="ARBA00022723"/>
    </source>
</evidence>
<evidence type="ECO:0000313" key="9">
    <source>
        <dbReference type="EMBL" id="SVE31044.1"/>
    </source>
</evidence>
<dbReference type="Gene3D" id="1.10.287.610">
    <property type="entry name" value="Helix hairpin bin"/>
    <property type="match status" value="1"/>
</dbReference>
<keyword evidence="3" id="KW-0479">Metal-binding</keyword>
<dbReference type="GO" id="GO:0046872">
    <property type="term" value="F:metal ion binding"/>
    <property type="evidence" value="ECO:0007669"/>
    <property type="project" value="UniProtKB-KW"/>
</dbReference>
<dbReference type="GO" id="GO:0006260">
    <property type="term" value="P:DNA replication"/>
    <property type="evidence" value="ECO:0007669"/>
    <property type="project" value="UniProtKB-KW"/>
</dbReference>
<evidence type="ECO:0000256" key="7">
    <source>
        <dbReference type="ARBA" id="ARBA00023027"/>
    </source>
</evidence>
<keyword evidence="7" id="KW-0520">NAD</keyword>
<feature type="non-terminal residue" evidence="9">
    <location>
        <position position="57"/>
    </location>
</feature>
<feature type="non-terminal residue" evidence="9">
    <location>
        <position position="1"/>
    </location>
</feature>